<evidence type="ECO:0000313" key="2">
    <source>
        <dbReference type="EMBL" id="GMK57898.1"/>
    </source>
</evidence>
<dbReference type="EMBL" id="BTCM01000004">
    <property type="protein sequence ID" value="GMK57898.1"/>
    <property type="molecule type" value="Genomic_DNA"/>
</dbReference>
<dbReference type="Proteomes" id="UP001222932">
    <property type="component" value="Unassembled WGS sequence"/>
</dbReference>
<feature type="compositionally biased region" description="Polar residues" evidence="1">
    <location>
        <begin position="167"/>
        <end position="178"/>
    </location>
</feature>
<reference evidence="2" key="2">
    <citation type="submission" date="2023-06" db="EMBL/GenBank/DDBJ databases">
        <authorList>
            <person name="Kobayashi Y."/>
            <person name="Kayamori A."/>
            <person name="Aoki K."/>
            <person name="Shiwa Y."/>
            <person name="Fujita N."/>
            <person name="Sugita T."/>
            <person name="Iwasaki W."/>
            <person name="Tanaka N."/>
            <person name="Takashima M."/>
        </authorList>
    </citation>
    <scope>NUCLEOTIDE SEQUENCE</scope>
    <source>
        <strain evidence="2">HIS016</strain>
    </source>
</reference>
<feature type="region of interest" description="Disordered" evidence="1">
    <location>
        <begin position="21"/>
        <end position="66"/>
    </location>
</feature>
<accession>A0AAD3TVY3</accession>
<organism evidence="2 3">
    <name type="scientific">Cutaneotrichosporon spelunceum</name>
    <dbReference type="NCBI Taxonomy" id="1672016"/>
    <lineage>
        <taxon>Eukaryota</taxon>
        <taxon>Fungi</taxon>
        <taxon>Dikarya</taxon>
        <taxon>Basidiomycota</taxon>
        <taxon>Agaricomycotina</taxon>
        <taxon>Tremellomycetes</taxon>
        <taxon>Trichosporonales</taxon>
        <taxon>Trichosporonaceae</taxon>
        <taxon>Cutaneotrichosporon</taxon>
    </lineage>
</organism>
<comment type="caution">
    <text evidence="2">The sequence shown here is derived from an EMBL/GenBank/DDBJ whole genome shotgun (WGS) entry which is preliminary data.</text>
</comment>
<proteinExistence type="predicted"/>
<evidence type="ECO:0000313" key="3">
    <source>
        <dbReference type="Proteomes" id="UP001222932"/>
    </source>
</evidence>
<gene>
    <name evidence="2" type="ORF">CspeluHIS016_0407320</name>
</gene>
<name>A0AAD3TVY3_9TREE</name>
<feature type="region of interest" description="Disordered" evidence="1">
    <location>
        <begin position="135"/>
        <end position="178"/>
    </location>
</feature>
<dbReference type="AlphaFoldDB" id="A0AAD3TVY3"/>
<protein>
    <submittedName>
        <fullName evidence="2">Uncharacterized protein</fullName>
    </submittedName>
</protein>
<reference evidence="2" key="1">
    <citation type="journal article" date="2023" name="BMC Genomics">
        <title>Chromosome-level genome assemblies of Cutaneotrichosporon spp. (Trichosporonales, Basidiomycota) reveal imbalanced evolution between nucleotide sequences and chromosome synteny.</title>
        <authorList>
            <person name="Kobayashi Y."/>
            <person name="Kayamori A."/>
            <person name="Aoki K."/>
            <person name="Shiwa Y."/>
            <person name="Matsutani M."/>
            <person name="Fujita N."/>
            <person name="Sugita T."/>
            <person name="Iwasaki W."/>
            <person name="Tanaka N."/>
            <person name="Takashima M."/>
        </authorList>
    </citation>
    <scope>NUCLEOTIDE SEQUENCE</scope>
    <source>
        <strain evidence="2">HIS016</strain>
    </source>
</reference>
<sequence length="178" mass="19801">MSHPTKCIQTAAIAAIAADVAADSAAKKKKQGTGLGSAMDKGEQAGPTYEEKGKAKAEPDSQPHPESWRLYKANIYKLVDELQTINKEHHQHMINHSMRRKDWSDKYETLQNWAELQEWPEELQTQVVEFTHNSSGGLEAIPEESDNDFKEHGGSSSNGQEMDLNEPLSSTSPTFHTP</sequence>
<evidence type="ECO:0000256" key="1">
    <source>
        <dbReference type="SAM" id="MobiDB-lite"/>
    </source>
</evidence>
<feature type="compositionally biased region" description="Basic and acidic residues" evidence="1">
    <location>
        <begin position="49"/>
        <end position="66"/>
    </location>
</feature>
<keyword evidence="3" id="KW-1185">Reference proteome</keyword>